<dbReference type="OrthoDB" id="271331at2157"/>
<dbReference type="EMBL" id="WUUU01000139">
    <property type="protein sequence ID" value="MXR21691.1"/>
    <property type="molecule type" value="Genomic_DNA"/>
</dbReference>
<protein>
    <recommendedName>
        <fullName evidence="2">DUF7981 domain-containing protein</fullName>
    </recommendedName>
</protein>
<name>A0A6B0SPX8_9EURY</name>
<keyword evidence="1" id="KW-0472">Membrane</keyword>
<evidence type="ECO:0000313" key="4">
    <source>
        <dbReference type="Proteomes" id="UP000471521"/>
    </source>
</evidence>
<evidence type="ECO:0000259" key="2">
    <source>
        <dbReference type="Pfam" id="PF25938"/>
    </source>
</evidence>
<dbReference type="Pfam" id="PF25938">
    <property type="entry name" value="DUF7981"/>
    <property type="match status" value="1"/>
</dbReference>
<keyword evidence="1" id="KW-1133">Transmembrane helix</keyword>
<feature type="transmembrane region" description="Helical" evidence="1">
    <location>
        <begin position="35"/>
        <end position="58"/>
    </location>
</feature>
<sequence>MERATLDALAWGAVGALTFLVLAQAYRFFADAGLGFLPLLGVAVAVFAVTAAGARAFAARLS</sequence>
<dbReference type="Proteomes" id="UP000471521">
    <property type="component" value="Unassembled WGS sequence"/>
</dbReference>
<evidence type="ECO:0000313" key="3">
    <source>
        <dbReference type="EMBL" id="MXR21691.1"/>
    </source>
</evidence>
<dbReference type="AlphaFoldDB" id="A0A6B0SPX8"/>
<reference evidence="3 4" key="1">
    <citation type="submission" date="2019-12" db="EMBL/GenBank/DDBJ databases">
        <title>Isolation and characterization of three novel carbon monoxide-oxidizing members of Halobacteria from salione crusts and soils.</title>
        <authorList>
            <person name="Myers M.R."/>
            <person name="King G.M."/>
        </authorList>
    </citation>
    <scope>NUCLEOTIDE SEQUENCE [LARGE SCALE GENOMIC DNA]</scope>
    <source>
        <strain evidence="3 4">PCN9</strain>
    </source>
</reference>
<keyword evidence="4" id="KW-1185">Reference proteome</keyword>
<evidence type="ECO:0000256" key="1">
    <source>
        <dbReference type="SAM" id="Phobius"/>
    </source>
</evidence>
<dbReference type="InterPro" id="IPR058287">
    <property type="entry name" value="DUF7981"/>
</dbReference>
<proteinExistence type="predicted"/>
<dbReference type="RefSeq" id="WP_159527137.1">
    <property type="nucleotide sequence ID" value="NZ_WUUU01000139.1"/>
</dbReference>
<comment type="caution">
    <text evidence="3">The sequence shown here is derived from an EMBL/GenBank/DDBJ whole genome shotgun (WGS) entry which is preliminary data.</text>
</comment>
<keyword evidence="1" id="KW-0812">Transmembrane</keyword>
<feature type="domain" description="DUF7981" evidence="2">
    <location>
        <begin position="7"/>
        <end position="61"/>
    </location>
</feature>
<organism evidence="3 4">
    <name type="scientific">Halobacterium bonnevillei</name>
    <dbReference type="NCBI Taxonomy" id="2692200"/>
    <lineage>
        <taxon>Archaea</taxon>
        <taxon>Methanobacteriati</taxon>
        <taxon>Methanobacteriota</taxon>
        <taxon>Stenosarchaea group</taxon>
        <taxon>Halobacteria</taxon>
        <taxon>Halobacteriales</taxon>
        <taxon>Halobacteriaceae</taxon>
        <taxon>Halobacterium</taxon>
    </lineage>
</organism>
<accession>A0A6B0SPX8</accession>
<gene>
    <name evidence="3" type="ORF">GRX66_14135</name>
</gene>